<evidence type="ECO:0000313" key="2">
    <source>
        <dbReference type="Proteomes" id="UP001277972"/>
    </source>
</evidence>
<accession>A0ACC6M3P9</accession>
<dbReference type="Proteomes" id="UP001277972">
    <property type="component" value="Unassembled WGS sequence"/>
</dbReference>
<dbReference type="EMBL" id="JAWZSR010000002">
    <property type="protein sequence ID" value="MDX8045452.1"/>
    <property type="molecule type" value="Genomic_DNA"/>
</dbReference>
<name>A0ACC6M3P9_9BACI</name>
<proteinExistence type="predicted"/>
<reference evidence="1" key="1">
    <citation type="submission" date="2023-11" db="EMBL/GenBank/DDBJ databases">
        <title>Gracilibacillus pellucida a moderately halophilic bacterium isolated from saline soil in Xinjiang province.</title>
        <authorList>
            <person name="Zhang Z."/>
            <person name="Tan F."/>
            <person name="Wang Y."/>
            <person name="Xia M."/>
        </authorList>
    </citation>
    <scope>NUCLEOTIDE SEQUENCE</scope>
    <source>
        <strain evidence="1">S3-1-1</strain>
    </source>
</reference>
<evidence type="ECO:0000313" key="1">
    <source>
        <dbReference type="EMBL" id="MDX8045452.1"/>
    </source>
</evidence>
<sequence>MRNKDIRKAIGEANLKYWQVAEEYGISDGNFSRLLRKEMSKEKKKEVFESIEKAKRKYVVDNNSLKEA</sequence>
<gene>
    <name evidence="1" type="ORF">SH601_05560</name>
</gene>
<protein>
    <submittedName>
        <fullName evidence="1">Uncharacterized protein</fullName>
    </submittedName>
</protein>
<organism evidence="1 2">
    <name type="scientific">Gracilibacillus pellucidus</name>
    <dbReference type="NCBI Taxonomy" id="3095368"/>
    <lineage>
        <taxon>Bacteria</taxon>
        <taxon>Bacillati</taxon>
        <taxon>Bacillota</taxon>
        <taxon>Bacilli</taxon>
        <taxon>Bacillales</taxon>
        <taxon>Bacillaceae</taxon>
        <taxon>Gracilibacillus</taxon>
    </lineage>
</organism>
<keyword evidence="2" id="KW-1185">Reference proteome</keyword>
<comment type="caution">
    <text evidence="1">The sequence shown here is derived from an EMBL/GenBank/DDBJ whole genome shotgun (WGS) entry which is preliminary data.</text>
</comment>